<dbReference type="Pfam" id="PF02625">
    <property type="entry name" value="XdhC_CoxI"/>
    <property type="match status" value="1"/>
</dbReference>
<dbReference type="Gene3D" id="3.40.50.720">
    <property type="entry name" value="NAD(P)-binding Rossmann-like Domain"/>
    <property type="match status" value="1"/>
</dbReference>
<dbReference type="Gene3D" id="3.40.630.10">
    <property type="entry name" value="Zn peptidases"/>
    <property type="match status" value="1"/>
</dbReference>
<evidence type="ECO:0000259" key="1">
    <source>
        <dbReference type="Pfam" id="PF02625"/>
    </source>
</evidence>
<dbReference type="PANTHER" id="PTHR30388">
    <property type="entry name" value="ALDEHYDE OXIDOREDUCTASE MOLYBDENUM COFACTOR ASSEMBLY PROTEIN"/>
    <property type="match status" value="1"/>
</dbReference>
<feature type="domain" description="XdhC- CoxI" evidence="1">
    <location>
        <begin position="12"/>
        <end position="73"/>
    </location>
</feature>
<dbReference type="Proteomes" id="UP000027997">
    <property type="component" value="Unassembled WGS sequence"/>
</dbReference>
<reference evidence="3 4" key="1">
    <citation type="submission" date="2014-06" db="EMBL/GenBank/DDBJ databases">
        <title>Whole Genome Sequences of Three Symbiotic Endozoicomonas Bacteria.</title>
        <authorList>
            <person name="Neave M.J."/>
            <person name="Apprill A."/>
            <person name="Voolstra C.R."/>
        </authorList>
    </citation>
    <scope>NUCLEOTIDE SEQUENCE [LARGE SCALE GENOMIC DNA]</scope>
    <source>
        <strain evidence="3 4">DSM 22380</strain>
    </source>
</reference>
<dbReference type="InterPro" id="IPR017695">
    <property type="entry name" value="Se-dep_Mo_hydrolase_YqeB"/>
</dbReference>
<proteinExistence type="predicted"/>
<keyword evidence="4" id="KW-1185">Reference proteome</keyword>
<dbReference type="PANTHER" id="PTHR30388:SF6">
    <property type="entry name" value="XANTHINE DEHYDROGENASE SUBUNIT A-RELATED"/>
    <property type="match status" value="1"/>
</dbReference>
<protein>
    <recommendedName>
        <fullName evidence="5">EF2563 family selenium-dependent molybdenum hydroxylase system protein</fullName>
    </recommendedName>
</protein>
<accession>A0A081KGV3</accession>
<dbReference type="NCBIfam" id="TIGR03309">
    <property type="entry name" value="matur_yqeB"/>
    <property type="match status" value="1"/>
</dbReference>
<dbReference type="eggNOG" id="COG1975">
    <property type="taxonomic scope" value="Bacteria"/>
</dbReference>
<feature type="domain" description="XdhC Rossmann" evidence="2">
    <location>
        <begin position="106"/>
        <end position="247"/>
    </location>
</feature>
<evidence type="ECO:0000313" key="3">
    <source>
        <dbReference type="EMBL" id="KEI73379.1"/>
    </source>
</evidence>
<name>A0A081KGV3_9GAMM</name>
<evidence type="ECO:0008006" key="5">
    <source>
        <dbReference type="Google" id="ProtNLM"/>
    </source>
</evidence>
<dbReference type="InterPro" id="IPR003777">
    <property type="entry name" value="XdhC_CoxI"/>
</dbReference>
<evidence type="ECO:0000259" key="2">
    <source>
        <dbReference type="Pfam" id="PF13478"/>
    </source>
</evidence>
<organism evidence="3 4">
    <name type="scientific">Endozoicomonas elysicola</name>
    <dbReference type="NCBI Taxonomy" id="305900"/>
    <lineage>
        <taxon>Bacteria</taxon>
        <taxon>Pseudomonadati</taxon>
        <taxon>Pseudomonadota</taxon>
        <taxon>Gammaproteobacteria</taxon>
        <taxon>Oceanospirillales</taxon>
        <taxon>Endozoicomonadaceae</taxon>
        <taxon>Endozoicomonas</taxon>
    </lineage>
</organism>
<comment type="caution">
    <text evidence="3">The sequence shown here is derived from an EMBL/GenBank/DDBJ whole genome shotgun (WGS) entry which is preliminary data.</text>
</comment>
<dbReference type="eggNOG" id="COG0511">
    <property type="taxonomic scope" value="Bacteria"/>
</dbReference>
<dbReference type="InterPro" id="IPR027051">
    <property type="entry name" value="XdhC_Rossmann_dom"/>
</dbReference>
<dbReference type="STRING" id="305900.GV64_24015"/>
<sequence>MNIFAEAARLFEQNTPFALATIIETKGSAPRHDAILLVQEDGRTQGTIGGGMIERHIISEALEALQEGRSRVVKGSMSRTGKDAMDMDCGGTMTVHIDVQGIRPDMLLIGGGHVNRAVAKLASDLGYRVTVADSWEPNLNAKLFPPNTQLILGETIQDAISQVTIRDNTQVIIATNHEDTAALPAILKSPAHHVGQLASRRKVETLRNKCLELGISETRFQEVRTPVGLDIGAESPEEIAVSIMGEILALSRGKAIRKRSGKSASLSSIANRNDNLVVIRGAGDLASGTAVKLHNSGYKVVMLDLPKPTVIRTNVSFAGALLNDSGQITVEGITARKARSVSDALSIINDGNIPIMADPDGQTLRQFKPAVLVDGILAKQNLGTHRKMAPVTIALGPGFNAGEDVDAVIETCRGHNLARVIYQGEAEPNTGKPGTIMGYAEERVLRAPCAGQVNPEVAIGELVEEGQVVANIMTDSGNQQVITRIGGKVRGMISTGSEVTSGFKIGDIDPRGASVDHATVSDKARAIAGGVLEAVLKLSTY</sequence>
<dbReference type="RefSeq" id="WP_020581922.1">
    <property type="nucleotide sequence ID" value="NZ_JOJP01000001.1"/>
</dbReference>
<dbReference type="Pfam" id="PF13478">
    <property type="entry name" value="XdhC_C"/>
    <property type="match status" value="1"/>
</dbReference>
<dbReference type="InterPro" id="IPR052698">
    <property type="entry name" value="MoCofactor_Util/Proc"/>
</dbReference>
<dbReference type="EMBL" id="JOJP01000001">
    <property type="protein sequence ID" value="KEI73379.1"/>
    <property type="molecule type" value="Genomic_DNA"/>
</dbReference>
<evidence type="ECO:0000313" key="4">
    <source>
        <dbReference type="Proteomes" id="UP000027997"/>
    </source>
</evidence>
<dbReference type="AlphaFoldDB" id="A0A081KGV3"/>
<gene>
    <name evidence="3" type="ORF">GV64_24015</name>
</gene>